<accession>A0A9P7Y6B4</accession>
<organism evidence="1 2">
    <name type="scientific">Linnemannia hyalina</name>
    <dbReference type="NCBI Taxonomy" id="64524"/>
    <lineage>
        <taxon>Eukaryota</taxon>
        <taxon>Fungi</taxon>
        <taxon>Fungi incertae sedis</taxon>
        <taxon>Mucoromycota</taxon>
        <taxon>Mortierellomycotina</taxon>
        <taxon>Mortierellomycetes</taxon>
        <taxon>Mortierellales</taxon>
        <taxon>Mortierellaceae</taxon>
        <taxon>Linnemannia</taxon>
    </lineage>
</organism>
<dbReference type="EMBL" id="JAHRHY010000001">
    <property type="protein sequence ID" value="KAG9072256.1"/>
    <property type="molecule type" value="Genomic_DNA"/>
</dbReference>
<comment type="caution">
    <text evidence="1">The sequence shown here is derived from an EMBL/GenBank/DDBJ whole genome shotgun (WGS) entry which is preliminary data.</text>
</comment>
<dbReference type="AlphaFoldDB" id="A0A9P7Y6B4"/>
<dbReference type="Proteomes" id="UP000707451">
    <property type="component" value="Unassembled WGS sequence"/>
</dbReference>
<evidence type="ECO:0000313" key="1">
    <source>
        <dbReference type="EMBL" id="KAG9072256.1"/>
    </source>
</evidence>
<reference evidence="1" key="1">
    <citation type="submission" date="2021-06" db="EMBL/GenBank/DDBJ databases">
        <title>Genome Sequence of Mortierella hyaline Strain SCG-10, a Cold-Adapted, Nitrate-Reducing Fungus Isolated from Soil in Minnesota, USA.</title>
        <authorList>
            <person name="Aldossari N."/>
        </authorList>
    </citation>
    <scope>NUCLEOTIDE SEQUENCE</scope>
    <source>
        <strain evidence="1">SCG-10</strain>
    </source>
</reference>
<protein>
    <submittedName>
        <fullName evidence="1">Uncharacterized protein</fullName>
    </submittedName>
</protein>
<evidence type="ECO:0000313" key="2">
    <source>
        <dbReference type="Proteomes" id="UP000707451"/>
    </source>
</evidence>
<gene>
    <name evidence="1" type="ORF">KI688_000025</name>
</gene>
<sequence>MLPDLDDQHVGGSTRWLYKVRPIIVHADSKSYHGKGKSKNYKRDTNTQPCAIAVLKKPTFQGTDIVDAPALAMILVHMRAF</sequence>
<proteinExistence type="predicted"/>
<keyword evidence="2" id="KW-1185">Reference proteome</keyword>
<name>A0A9P7Y6B4_9FUNG</name>